<dbReference type="OrthoDB" id="3799443at2759"/>
<reference evidence="1 2" key="1">
    <citation type="journal article" date="2016" name="Nat. Commun.">
        <title>Ectomycorrhizal ecology is imprinted in the genome of the dominant symbiotic fungus Cenococcum geophilum.</title>
        <authorList>
            <consortium name="DOE Joint Genome Institute"/>
            <person name="Peter M."/>
            <person name="Kohler A."/>
            <person name="Ohm R.A."/>
            <person name="Kuo A."/>
            <person name="Krutzmann J."/>
            <person name="Morin E."/>
            <person name="Arend M."/>
            <person name="Barry K.W."/>
            <person name="Binder M."/>
            <person name="Choi C."/>
            <person name="Clum A."/>
            <person name="Copeland A."/>
            <person name="Grisel N."/>
            <person name="Haridas S."/>
            <person name="Kipfer T."/>
            <person name="LaButti K."/>
            <person name="Lindquist E."/>
            <person name="Lipzen A."/>
            <person name="Maire R."/>
            <person name="Meier B."/>
            <person name="Mihaltcheva S."/>
            <person name="Molinier V."/>
            <person name="Murat C."/>
            <person name="Poggeler S."/>
            <person name="Quandt C.A."/>
            <person name="Sperisen C."/>
            <person name="Tritt A."/>
            <person name="Tisserant E."/>
            <person name="Crous P.W."/>
            <person name="Henrissat B."/>
            <person name="Nehls U."/>
            <person name="Egli S."/>
            <person name="Spatafora J.W."/>
            <person name="Grigoriev I.V."/>
            <person name="Martin F.M."/>
        </authorList>
    </citation>
    <scope>NUCLEOTIDE SEQUENCE [LARGE SCALE GENOMIC DNA]</scope>
    <source>
        <strain evidence="1 2">CBS 459.81</strain>
    </source>
</reference>
<evidence type="ECO:0000313" key="2">
    <source>
        <dbReference type="Proteomes" id="UP000250266"/>
    </source>
</evidence>
<keyword evidence="2" id="KW-1185">Reference proteome</keyword>
<protein>
    <submittedName>
        <fullName evidence="1">Uncharacterized protein</fullName>
    </submittedName>
</protein>
<sequence>MVVSCPHFFCHVGATSVTCDLQEEHLSGFAACLPSWTPESSTEFSFVPVRELAKKKHVYIWECCACGQPGINIMTNACPSCNTVRCAYCQTTKVQVR</sequence>
<organism evidence="1 2">
    <name type="scientific">Lepidopterella palustris CBS 459.81</name>
    <dbReference type="NCBI Taxonomy" id="1314670"/>
    <lineage>
        <taxon>Eukaryota</taxon>
        <taxon>Fungi</taxon>
        <taxon>Dikarya</taxon>
        <taxon>Ascomycota</taxon>
        <taxon>Pezizomycotina</taxon>
        <taxon>Dothideomycetes</taxon>
        <taxon>Pleosporomycetidae</taxon>
        <taxon>Mytilinidiales</taxon>
        <taxon>Argynnaceae</taxon>
        <taxon>Lepidopterella</taxon>
    </lineage>
</organism>
<dbReference type="EMBL" id="KV745247">
    <property type="protein sequence ID" value="OCK76056.1"/>
    <property type="molecule type" value="Genomic_DNA"/>
</dbReference>
<evidence type="ECO:0000313" key="1">
    <source>
        <dbReference type="EMBL" id="OCK76056.1"/>
    </source>
</evidence>
<gene>
    <name evidence="1" type="ORF">K432DRAFT_385736</name>
</gene>
<accession>A0A8E2E2B4</accession>
<dbReference type="Proteomes" id="UP000250266">
    <property type="component" value="Unassembled WGS sequence"/>
</dbReference>
<proteinExistence type="predicted"/>
<name>A0A8E2E2B4_9PEZI</name>
<dbReference type="AlphaFoldDB" id="A0A8E2E2B4"/>